<feature type="chain" id="PRO_5001704772" evidence="1">
    <location>
        <begin position="18"/>
        <end position="428"/>
    </location>
</feature>
<dbReference type="HOGENOM" id="CLU_013767_2_0_1"/>
<organism evidence="2 3">
    <name type="scientific">Rozella allomycis (strain CSF55)</name>
    <dbReference type="NCBI Taxonomy" id="988480"/>
    <lineage>
        <taxon>Eukaryota</taxon>
        <taxon>Fungi</taxon>
        <taxon>Fungi incertae sedis</taxon>
        <taxon>Cryptomycota</taxon>
        <taxon>Cryptomycota incertae sedis</taxon>
        <taxon>Rozella</taxon>
    </lineage>
</organism>
<reference evidence="2 3" key="1">
    <citation type="journal article" date="2013" name="Curr. Biol.">
        <title>Shared signatures of parasitism and phylogenomics unite Cryptomycota and microsporidia.</title>
        <authorList>
            <person name="James T.Y."/>
            <person name="Pelin A."/>
            <person name="Bonen L."/>
            <person name="Ahrendt S."/>
            <person name="Sain D."/>
            <person name="Corradi N."/>
            <person name="Stajich J.E."/>
        </authorList>
    </citation>
    <scope>NUCLEOTIDE SEQUENCE [LARGE SCALE GENOMIC DNA]</scope>
    <source>
        <strain evidence="2 3">CSF55</strain>
    </source>
</reference>
<dbReference type="GO" id="GO:0016755">
    <property type="term" value="F:aminoacyltransferase activity"/>
    <property type="evidence" value="ECO:0007669"/>
    <property type="project" value="InterPro"/>
</dbReference>
<dbReference type="Pfam" id="PF16683">
    <property type="entry name" value="TGase_elicitor"/>
    <property type="match status" value="1"/>
</dbReference>
<proteinExistence type="predicted"/>
<evidence type="ECO:0000313" key="3">
    <source>
        <dbReference type="Proteomes" id="UP000030755"/>
    </source>
</evidence>
<dbReference type="AlphaFoldDB" id="A0A075ASQ8"/>
<dbReference type="STRING" id="988480.A0A075ASQ8"/>
<dbReference type="Gene3D" id="3.30.40.240">
    <property type="entry name" value="Transglutaminase elicitor, body domain"/>
    <property type="match status" value="1"/>
</dbReference>
<sequence length="428" mass="48009">MRRLFSLTFLVYGAVYCLDERNFVGEVSDIGYTADNAEAWTSVDNPARAATLLNSTFEYTFDKLPKSGKPDIQPWSGSYWPTYLDSINYKWAGAHVPSPVEKYERAFNVTGLANLVSSNIGINANWLKKVACQTDDDCGGTNVGRCVSRDIEPKKICIPTWYGICHAWSAAAIEEMQPKYRVKVNNVIFDINDIKALVSVMYDYTFKNTVSLSMIGKRCNQKKTEIDLDPMGRPKDPGCRDMNAATFHTLMANVVGINKKTFYFNKEMDSEVWNQPMAGFTVNSANKISKEDARKEFIVRDESFSSEGPFTPKAVDFVKVQSTVSYVKETNPRTLRKTKLVVNNMTLDYILELDADGKIIGGEWIGNTILNHPGFVVFVKSREKNSAIFGKKMKWVNVKAILDASTLGTPTKMYVPILPEITAAETEL</sequence>
<accession>A0A075ASQ8</accession>
<gene>
    <name evidence="2" type="ORF">O9G_001159</name>
</gene>
<dbReference type="Proteomes" id="UP000030755">
    <property type="component" value="Unassembled WGS sequence"/>
</dbReference>
<name>A0A075ASQ8_ROZAC</name>
<keyword evidence="1" id="KW-0732">Signal</keyword>
<evidence type="ECO:0000256" key="1">
    <source>
        <dbReference type="SAM" id="SignalP"/>
    </source>
</evidence>
<evidence type="ECO:0000313" key="2">
    <source>
        <dbReference type="EMBL" id="EPZ33190.1"/>
    </source>
</evidence>
<dbReference type="InterPro" id="IPR032048">
    <property type="entry name" value="TGase_elicitor"/>
</dbReference>
<protein>
    <submittedName>
        <fullName evidence="2">Uncharacterized protein</fullName>
    </submittedName>
</protein>
<dbReference type="OrthoDB" id="10249031at2759"/>
<dbReference type="EMBL" id="KE561071">
    <property type="protein sequence ID" value="EPZ33190.1"/>
    <property type="molecule type" value="Genomic_DNA"/>
</dbReference>
<dbReference type="OMA" id="WMIETFE"/>
<feature type="signal peptide" evidence="1">
    <location>
        <begin position="1"/>
        <end position="17"/>
    </location>
</feature>
<keyword evidence="3" id="KW-1185">Reference proteome</keyword>